<dbReference type="GO" id="GO:0000287">
    <property type="term" value="F:magnesium ion binding"/>
    <property type="evidence" value="ECO:0007669"/>
    <property type="project" value="InterPro"/>
</dbReference>
<dbReference type="OrthoDB" id="663853at2"/>
<dbReference type="AlphaFoldDB" id="A0A023C164"/>
<gene>
    <name evidence="3" type="ORF">ATO12_02415</name>
</gene>
<dbReference type="RefSeq" id="WP_034238297.1">
    <property type="nucleotide sequence ID" value="NZ_AQRA01000001.1"/>
</dbReference>
<evidence type="ECO:0000313" key="3">
    <source>
        <dbReference type="EMBL" id="EZH75663.1"/>
    </source>
</evidence>
<dbReference type="Gene3D" id="3.90.470.20">
    <property type="entry name" value="4'-phosphopantetheinyl transferase domain"/>
    <property type="match status" value="1"/>
</dbReference>
<accession>A0A023C164</accession>
<dbReference type="SUPFAM" id="SSF56214">
    <property type="entry name" value="4'-phosphopantetheinyl transferase"/>
    <property type="match status" value="1"/>
</dbReference>
<protein>
    <recommendedName>
        <fullName evidence="2">4'-phosphopantetheinyl transferase domain-containing protein</fullName>
    </recommendedName>
</protein>
<evidence type="ECO:0000256" key="1">
    <source>
        <dbReference type="ARBA" id="ARBA00022679"/>
    </source>
</evidence>
<organism evidence="3 4">
    <name type="scientific">Aquimarina atlantica</name>
    <dbReference type="NCBI Taxonomy" id="1317122"/>
    <lineage>
        <taxon>Bacteria</taxon>
        <taxon>Pseudomonadati</taxon>
        <taxon>Bacteroidota</taxon>
        <taxon>Flavobacteriia</taxon>
        <taxon>Flavobacteriales</taxon>
        <taxon>Flavobacteriaceae</taxon>
        <taxon>Aquimarina</taxon>
    </lineage>
</organism>
<dbReference type="InterPro" id="IPR037143">
    <property type="entry name" value="4-PPantetheinyl_Trfase_dom_sf"/>
</dbReference>
<dbReference type="GO" id="GO:0008897">
    <property type="term" value="F:holo-[acyl-carrier-protein] synthase activity"/>
    <property type="evidence" value="ECO:0007669"/>
    <property type="project" value="InterPro"/>
</dbReference>
<evidence type="ECO:0000313" key="4">
    <source>
        <dbReference type="Proteomes" id="UP000023541"/>
    </source>
</evidence>
<reference evidence="3 4" key="1">
    <citation type="submission" date="2014-04" db="EMBL/GenBank/DDBJ databases">
        <title>Aquimarina sp. 22II-S11-z7 Genome Sequencing.</title>
        <authorList>
            <person name="Lai Q."/>
        </authorList>
    </citation>
    <scope>NUCLEOTIDE SEQUENCE [LARGE SCALE GENOMIC DNA]</scope>
    <source>
        <strain evidence="3 4">22II-S11-z7</strain>
    </source>
</reference>
<dbReference type="Pfam" id="PF01648">
    <property type="entry name" value="ACPS"/>
    <property type="match status" value="1"/>
</dbReference>
<dbReference type="Proteomes" id="UP000023541">
    <property type="component" value="Unassembled WGS sequence"/>
</dbReference>
<dbReference type="eggNOG" id="COG0736">
    <property type="taxonomic scope" value="Bacteria"/>
</dbReference>
<comment type="caution">
    <text evidence="3">The sequence shown here is derived from an EMBL/GenBank/DDBJ whole genome shotgun (WGS) entry which is preliminary data.</text>
</comment>
<dbReference type="EMBL" id="AQRA01000001">
    <property type="protein sequence ID" value="EZH75663.1"/>
    <property type="molecule type" value="Genomic_DNA"/>
</dbReference>
<keyword evidence="4" id="KW-1185">Reference proteome</keyword>
<proteinExistence type="predicted"/>
<dbReference type="InterPro" id="IPR008278">
    <property type="entry name" value="4-PPantetheinyl_Trfase_dom"/>
</dbReference>
<keyword evidence="1" id="KW-0808">Transferase</keyword>
<name>A0A023C164_9FLAO</name>
<evidence type="ECO:0000259" key="2">
    <source>
        <dbReference type="Pfam" id="PF01648"/>
    </source>
</evidence>
<feature type="domain" description="4'-phosphopantetheinyl transferase" evidence="2">
    <location>
        <begin position="2"/>
        <end position="103"/>
    </location>
</feature>
<dbReference type="STRING" id="1317122.ATO12_02415"/>
<sequence>MIGNDIVDLQLAKTQSNWQRRGWLQKICTKQEQQYIFTSGKAEVQLWQFWSMKEAAYKAHQRRFNLSRRYNPKNFQCTPKGEVYVDDYSYKTFTEIQNEYVYSIAMTSNEDYHSSVYDKTMNACSKLKETISEKLNIDSSLIHFTKNSNGIPLVHIDQKVIQLPLSLTHHGTYSAFVVSI</sequence>